<feature type="compositionally biased region" description="Polar residues" evidence="1">
    <location>
        <begin position="905"/>
        <end position="916"/>
    </location>
</feature>
<dbReference type="InterPro" id="IPR000073">
    <property type="entry name" value="AB_hydrolase_1"/>
</dbReference>
<dbReference type="PANTHER" id="PTHR43433">
    <property type="entry name" value="HYDROLASE, ALPHA/BETA FOLD FAMILY PROTEIN"/>
    <property type="match status" value="1"/>
</dbReference>
<feature type="region of interest" description="Disordered" evidence="1">
    <location>
        <begin position="1132"/>
        <end position="1177"/>
    </location>
</feature>
<feature type="compositionally biased region" description="Low complexity" evidence="1">
    <location>
        <begin position="831"/>
        <end position="842"/>
    </location>
</feature>
<feature type="compositionally biased region" description="Polar residues" evidence="1">
    <location>
        <begin position="464"/>
        <end position="474"/>
    </location>
</feature>
<dbReference type="PANTHER" id="PTHR43433:SF5">
    <property type="entry name" value="AB HYDROLASE-1 DOMAIN-CONTAINING PROTEIN"/>
    <property type="match status" value="1"/>
</dbReference>
<dbReference type="EMBL" id="MBFS01002355">
    <property type="protein sequence ID" value="PVU98640.1"/>
    <property type="molecule type" value="Genomic_DNA"/>
</dbReference>
<feature type="compositionally biased region" description="Low complexity" evidence="1">
    <location>
        <begin position="419"/>
        <end position="433"/>
    </location>
</feature>
<feature type="compositionally biased region" description="Polar residues" evidence="1">
    <location>
        <begin position="389"/>
        <end position="405"/>
    </location>
</feature>
<feature type="compositionally biased region" description="Low complexity" evidence="1">
    <location>
        <begin position="783"/>
        <end position="807"/>
    </location>
</feature>
<protein>
    <recommendedName>
        <fullName evidence="2">AB hydrolase-1 domain-containing protein</fullName>
    </recommendedName>
</protein>
<evidence type="ECO:0000313" key="3">
    <source>
        <dbReference type="EMBL" id="PVU98640.1"/>
    </source>
</evidence>
<feature type="region of interest" description="Disordered" evidence="1">
    <location>
        <begin position="884"/>
        <end position="916"/>
    </location>
</feature>
<feature type="compositionally biased region" description="Polar residues" evidence="1">
    <location>
        <begin position="530"/>
        <end position="546"/>
    </location>
</feature>
<feature type="compositionally biased region" description="Polar residues" evidence="1">
    <location>
        <begin position="1107"/>
        <end position="1119"/>
    </location>
</feature>
<feature type="region of interest" description="Disordered" evidence="1">
    <location>
        <begin position="381"/>
        <end position="492"/>
    </location>
</feature>
<dbReference type="InterPro" id="IPR050471">
    <property type="entry name" value="AB_hydrolase"/>
</dbReference>
<comment type="caution">
    <text evidence="3">The sequence shown here is derived from an EMBL/GenBank/DDBJ whole genome shotgun (WGS) entry which is preliminary data.</text>
</comment>
<feature type="region of interest" description="Disordered" evidence="1">
    <location>
        <begin position="1195"/>
        <end position="1220"/>
    </location>
</feature>
<feature type="region of interest" description="Disordered" evidence="1">
    <location>
        <begin position="530"/>
        <end position="576"/>
    </location>
</feature>
<evidence type="ECO:0000259" key="2">
    <source>
        <dbReference type="Pfam" id="PF00561"/>
    </source>
</evidence>
<accession>A0A2T9Z227</accession>
<dbReference type="STRING" id="133381.A0A2T9Z227"/>
<feature type="compositionally biased region" description="Basic and acidic residues" evidence="1">
    <location>
        <begin position="810"/>
        <end position="819"/>
    </location>
</feature>
<reference evidence="3 4" key="1">
    <citation type="journal article" date="2018" name="MBio">
        <title>Comparative Genomics Reveals the Core Gene Toolbox for the Fungus-Insect Symbiosis.</title>
        <authorList>
            <person name="Wang Y."/>
            <person name="Stata M."/>
            <person name="Wang W."/>
            <person name="Stajich J.E."/>
            <person name="White M.M."/>
            <person name="Moncalvo J.M."/>
        </authorList>
    </citation>
    <scope>NUCLEOTIDE SEQUENCE [LARGE SCALE GENOMIC DNA]</scope>
    <source>
        <strain evidence="3 4">SC-DP-2</strain>
    </source>
</reference>
<feature type="region of interest" description="Disordered" evidence="1">
    <location>
        <begin position="1"/>
        <end position="31"/>
    </location>
</feature>
<evidence type="ECO:0000256" key="1">
    <source>
        <dbReference type="SAM" id="MobiDB-lite"/>
    </source>
</evidence>
<dbReference type="InterPro" id="IPR029058">
    <property type="entry name" value="AB_hydrolase_fold"/>
</dbReference>
<dbReference type="Gene3D" id="3.40.50.1820">
    <property type="entry name" value="alpha/beta hydrolase"/>
    <property type="match status" value="2"/>
</dbReference>
<feature type="compositionally biased region" description="Basic and acidic residues" evidence="1">
    <location>
        <begin position="1137"/>
        <end position="1150"/>
    </location>
</feature>
<evidence type="ECO:0000313" key="4">
    <source>
        <dbReference type="Proteomes" id="UP000245609"/>
    </source>
</evidence>
<dbReference type="OrthoDB" id="19657at2759"/>
<feature type="domain" description="AB hydrolase-1" evidence="2">
    <location>
        <begin position="84"/>
        <end position="171"/>
    </location>
</feature>
<feature type="compositionally biased region" description="Polar residues" evidence="1">
    <location>
        <begin position="1"/>
        <end position="29"/>
    </location>
</feature>
<gene>
    <name evidence="3" type="ORF">BB560_005632</name>
</gene>
<feature type="compositionally biased region" description="Basic and acidic residues" evidence="1">
    <location>
        <begin position="1080"/>
        <end position="1089"/>
    </location>
</feature>
<feature type="region of interest" description="Disordered" evidence="1">
    <location>
        <begin position="1080"/>
        <end position="1120"/>
    </location>
</feature>
<feature type="compositionally biased region" description="Polar residues" evidence="1">
    <location>
        <begin position="483"/>
        <end position="492"/>
    </location>
</feature>
<dbReference type="Pfam" id="PF00561">
    <property type="entry name" value="Abhydrolase_1"/>
    <property type="match status" value="1"/>
</dbReference>
<keyword evidence="4" id="KW-1185">Reference proteome</keyword>
<proteinExistence type="predicted"/>
<dbReference type="Proteomes" id="UP000245609">
    <property type="component" value="Unassembled WGS sequence"/>
</dbReference>
<organism evidence="3 4">
    <name type="scientific">Smittium megazygosporum</name>
    <dbReference type="NCBI Taxonomy" id="133381"/>
    <lineage>
        <taxon>Eukaryota</taxon>
        <taxon>Fungi</taxon>
        <taxon>Fungi incertae sedis</taxon>
        <taxon>Zoopagomycota</taxon>
        <taxon>Kickxellomycotina</taxon>
        <taxon>Harpellomycetes</taxon>
        <taxon>Harpellales</taxon>
        <taxon>Legeriomycetaceae</taxon>
        <taxon>Smittium</taxon>
    </lineage>
</organism>
<name>A0A2T9Z227_9FUNG</name>
<feature type="region of interest" description="Disordered" evidence="1">
    <location>
        <begin position="780"/>
        <end position="865"/>
    </location>
</feature>
<sequence length="1359" mass="151215">MKANSQWNIFPSANKASKQSDKQPISKSYKSAPRAQRKILEKNVICWLDSIQPDSKGYCSIGKTDKNKSIKIYYEVYGNGPVKIMLVMGMVGTSDYWKMQVLHFIKDPKFQTCIYDNRGAGKSTNFAGLYSTTDLAKDLITLIKYLGWSKNINLLGVSLGGMVVQKACLLTGIKPHKLLHSSTDVNKKDNIFHNPRNSMISAFNRDFDDKDPVSAELEDVFATTETEKPDLVRTKSLPNFLELSRCHNLEAEDPPLVFSSVVLVDTYQSSVGLVPTKKELMFLLASSYHLYGNLSPLFHLTFSNSWLGEAFDFQKYFGSSKEDLGIDTISAHDLIIKNTGFFKSRVRKSYSSKFKKLFSGKSSDSLLGDYKYMILSRPESVSVPPSRSLAQRSQNFKGSSFNKKPTTAPKKEINKRSLPKLSKSKSPISGSSLHNIARKASDQKDSSPYNSYLGQPRSYLADSDINSNKINTNHDTTDKSTPESEMQEQLNTTNSKLESFQFTETQNTSDNLNNSNSILKRYSADKNQALPSSSAQLFSSETSRAGSKSRIHRDTGSSLPDYSANRGGYRKNSRTLYKSHHNINTSAARSKNTYYFKRARSTFNLNSPIFLSDKESFEYLRDFRPDLLNERDLNPDNAEDETNNSSNDSSALTFINKIMGNKPMLRLFSSHYTDFQQLMASLRHSVSDKHIRSLRDLHPGAKFLVIGGTRDSVIRRSNFRILAKNLNTIKVFIENAAHMPLLDSPISFNSILESFINEDDWLNISKEYPNKYVKIINKENKPSDSTLNSTSSSPEVLESVVQESSSVDPRSLRFDESNRSKSLTPEDLNRSSGKSSSPGLVSEKTLPYPSRKSDEDPSGLSSQLKETRVTFYTGLNESPTLDAVAESKEQETQSTSEHQNMGKYTMSSKENEPITSISNSTTLKDSLDFQNNPDSQNILQSASKVAYLNVPSASKRTTPQRSPSIFDKVGLFFTNPKHLFNKDSSKKSDTNLKPSTTATTMVEVDISEKKASHQNSTIPLTAENQTAALKASVSSQDLHVSISSSDRGTSDKLVSQEPINYEYANTELSKVEIEPTHKGLEVDLSEQHKKTPSASEKPISSKLGDTFLQNPATSDNSPNKMAMESLKNLKSAQLDQPHGESRHSTSEKKSQVTSVLMQKGAVSNPRDERHLSVSPEVSSKVNTPIFGSLRIKPLFSNSSTSREPKSLSKNLTQEKRPSMDISRTHSTLLENKSSPSLTQSSLTGVFSGKPSISLSRSTAGSNIGSTTTWSNKGNKHIEKEVLASELGIELDNPILLKDYRFPEVLALNRPSTTFFEALGVGTSNKSRSVSKDAKDIKHTKKSITLHNTGVHNEIYSYIL</sequence>
<feature type="compositionally biased region" description="Basic and acidic residues" evidence="1">
    <location>
        <begin position="1202"/>
        <end position="1218"/>
    </location>
</feature>
<dbReference type="SUPFAM" id="SSF53474">
    <property type="entry name" value="alpha/beta-Hydrolases"/>
    <property type="match status" value="1"/>
</dbReference>